<evidence type="ECO:0000313" key="5">
    <source>
        <dbReference type="Proteomes" id="UP000664034"/>
    </source>
</evidence>
<dbReference type="PROSITE" id="PS51352">
    <property type="entry name" value="THIOREDOXIN_2"/>
    <property type="match status" value="1"/>
</dbReference>
<dbReference type="Gene3D" id="3.40.30.10">
    <property type="entry name" value="Glutaredoxin"/>
    <property type="match status" value="1"/>
</dbReference>
<evidence type="ECO:0000256" key="2">
    <source>
        <dbReference type="SAM" id="SignalP"/>
    </source>
</evidence>
<dbReference type="PANTHER" id="PTHR42852:SF13">
    <property type="entry name" value="PROTEIN DIPZ"/>
    <property type="match status" value="1"/>
</dbReference>
<feature type="region of interest" description="Disordered" evidence="1">
    <location>
        <begin position="472"/>
        <end position="491"/>
    </location>
</feature>
<evidence type="ECO:0000313" key="4">
    <source>
        <dbReference type="EMBL" id="MBO0937542.1"/>
    </source>
</evidence>
<dbReference type="Pfam" id="PF13905">
    <property type="entry name" value="Thioredoxin_8"/>
    <property type="match status" value="1"/>
</dbReference>
<evidence type="ECO:0000259" key="3">
    <source>
        <dbReference type="PROSITE" id="PS51352"/>
    </source>
</evidence>
<dbReference type="InterPro" id="IPR033395">
    <property type="entry name" value="DUF5106"/>
</dbReference>
<organism evidence="4 5">
    <name type="scientific">Fibrella rubiginis</name>
    <dbReference type="NCBI Taxonomy" id="2817060"/>
    <lineage>
        <taxon>Bacteria</taxon>
        <taxon>Pseudomonadati</taxon>
        <taxon>Bacteroidota</taxon>
        <taxon>Cytophagia</taxon>
        <taxon>Cytophagales</taxon>
        <taxon>Spirosomataceae</taxon>
        <taxon>Fibrella</taxon>
    </lineage>
</organism>
<dbReference type="Pfam" id="PF14289">
    <property type="entry name" value="DUF4369"/>
    <property type="match status" value="1"/>
</dbReference>
<feature type="domain" description="Thioredoxin" evidence="3">
    <location>
        <begin position="327"/>
        <end position="467"/>
    </location>
</feature>
<dbReference type="CDD" id="cd02966">
    <property type="entry name" value="TlpA_like_family"/>
    <property type="match status" value="1"/>
</dbReference>
<reference evidence="4" key="1">
    <citation type="submission" date="2021-03" db="EMBL/GenBank/DDBJ databases">
        <title>Fibrella sp. HMF5335 genome sequencing and assembly.</title>
        <authorList>
            <person name="Kang H."/>
            <person name="Kim H."/>
            <person name="Bae S."/>
            <person name="Joh K."/>
        </authorList>
    </citation>
    <scope>NUCLEOTIDE SEQUENCE</scope>
    <source>
        <strain evidence="4">HMF5335</strain>
    </source>
</reference>
<dbReference type="Pfam" id="PF17127">
    <property type="entry name" value="DUF5106"/>
    <property type="match status" value="1"/>
</dbReference>
<dbReference type="InterPro" id="IPR050553">
    <property type="entry name" value="Thioredoxin_ResA/DsbE_sf"/>
</dbReference>
<keyword evidence="2" id="KW-0732">Signal</keyword>
<dbReference type="InterPro" id="IPR012336">
    <property type="entry name" value="Thioredoxin-like_fold"/>
</dbReference>
<gene>
    <name evidence="4" type="ORF">J2I47_13375</name>
</gene>
<keyword evidence="5" id="KW-1185">Reference proteome</keyword>
<feature type="chain" id="PRO_5037324349" evidence="2">
    <location>
        <begin position="21"/>
        <end position="491"/>
    </location>
</feature>
<protein>
    <submittedName>
        <fullName evidence="4">DUF5106 domain-containing protein</fullName>
    </submittedName>
</protein>
<proteinExistence type="predicted"/>
<feature type="signal peptide" evidence="2">
    <location>
        <begin position="1"/>
        <end position="20"/>
    </location>
</feature>
<comment type="caution">
    <text evidence="4">The sequence shown here is derived from an EMBL/GenBank/DDBJ whole genome shotgun (WGS) entry which is preliminary data.</text>
</comment>
<evidence type="ECO:0000256" key="1">
    <source>
        <dbReference type="SAM" id="MobiDB-lite"/>
    </source>
</evidence>
<sequence length="491" mass="55299">MNLRNLCWLVLGLMPGLVMAQTPAAQSTAGHRIAGHIRGLADTTVVLAHYQYDATHYVPKDTARVDAAGHFVFQGKKPLPGGLYLVVMPKGRYFDMMLTEQQFSFETDTADLDGHMKMNGSVENVAFFNYKQQLKRTFDEMRKLDKQPKTDATAQQMKALQKEAGQYRADFLAKNDKLFTTKILRASADPEIPTPPKAANGRPDSLWQFNYYKNHFWDGFDFSDDRMLRTSMIQPKIDRYLKELTVQQVDSLTKEADFLVKKASANKDVKSYVIWYITSQYERPKVLGTDGLFVHMIEKYWLTKELPGIDSATLKTVAERVAVLKPLQVGKLLPLPAVGDTLARPINLMTATQGAPYTVFFFYAPHCGHCREAAPKLKAFADSPDGKGVKFVAIAIEDNVDDWKKFIREFKLTGWTNGYDHKQQIDFRRQYDVFTTPTIYVLDKNRAIIARALPVEQVADFLNFTRKQAAAATASKPVGTAKAAAPKASGR</sequence>
<dbReference type="RefSeq" id="WP_207365098.1">
    <property type="nucleotide sequence ID" value="NZ_JAFMYV010000006.1"/>
</dbReference>
<dbReference type="InterPro" id="IPR025380">
    <property type="entry name" value="DUF4369"/>
</dbReference>
<dbReference type="Proteomes" id="UP000664034">
    <property type="component" value="Unassembled WGS sequence"/>
</dbReference>
<dbReference type="InterPro" id="IPR013766">
    <property type="entry name" value="Thioredoxin_domain"/>
</dbReference>
<dbReference type="PANTHER" id="PTHR42852">
    <property type="entry name" value="THIOL:DISULFIDE INTERCHANGE PROTEIN DSBE"/>
    <property type="match status" value="1"/>
</dbReference>
<dbReference type="AlphaFoldDB" id="A0A939GEB7"/>
<dbReference type="SUPFAM" id="SSF52833">
    <property type="entry name" value="Thioredoxin-like"/>
    <property type="match status" value="1"/>
</dbReference>
<dbReference type="EMBL" id="JAFMYV010000006">
    <property type="protein sequence ID" value="MBO0937542.1"/>
    <property type="molecule type" value="Genomic_DNA"/>
</dbReference>
<accession>A0A939GEB7</accession>
<name>A0A939GEB7_9BACT</name>
<dbReference type="InterPro" id="IPR036249">
    <property type="entry name" value="Thioredoxin-like_sf"/>
</dbReference>